<dbReference type="NCBIfam" id="TIGR01509">
    <property type="entry name" value="HAD-SF-IA-v3"/>
    <property type="match status" value="1"/>
</dbReference>
<dbReference type="Pfam" id="PF00702">
    <property type="entry name" value="Hydrolase"/>
    <property type="match status" value="1"/>
</dbReference>
<reference evidence="1 2" key="1">
    <citation type="submission" date="2023-05" db="EMBL/GenBank/DDBJ databases">
        <title>Corynebacterium suedekumii sp. nov. and Corynebacterium breve sp. nov. isolated from raw cow's milk.</title>
        <authorList>
            <person name="Baer M.K."/>
            <person name="Mehl L."/>
            <person name="Hellmuth R."/>
            <person name="Marke G."/>
            <person name="Lipski A."/>
        </authorList>
    </citation>
    <scope>NUCLEOTIDE SEQUENCE [LARGE SCALE GENOMIC DNA]</scope>
    <source>
        <strain evidence="1 2">LM112</strain>
    </source>
</reference>
<accession>A0ABY8VK83</accession>
<dbReference type="CDD" id="cd07505">
    <property type="entry name" value="HAD_BPGM-like"/>
    <property type="match status" value="1"/>
</dbReference>
<proteinExistence type="predicted"/>
<dbReference type="InterPro" id="IPR023214">
    <property type="entry name" value="HAD_sf"/>
</dbReference>
<dbReference type="PANTHER" id="PTHR18901:SF38">
    <property type="entry name" value="PSEUDOURIDINE-5'-PHOSPHATASE"/>
    <property type="match status" value="1"/>
</dbReference>
<dbReference type="InterPro" id="IPR036412">
    <property type="entry name" value="HAD-like_sf"/>
</dbReference>
<gene>
    <name evidence="1" type="ORF">QP029_11030</name>
</gene>
<dbReference type="EMBL" id="CP126970">
    <property type="protein sequence ID" value="WIM69747.1"/>
    <property type="molecule type" value="Genomic_DNA"/>
</dbReference>
<dbReference type="SUPFAM" id="SSF56784">
    <property type="entry name" value="HAD-like"/>
    <property type="match status" value="1"/>
</dbReference>
<dbReference type="RefSeq" id="WP_284874341.1">
    <property type="nucleotide sequence ID" value="NZ_CP126970.1"/>
</dbReference>
<protein>
    <submittedName>
        <fullName evidence="1">HAD family phosphatase</fullName>
    </submittedName>
</protein>
<dbReference type="Gene3D" id="1.10.150.240">
    <property type="entry name" value="Putative phosphatase, domain 2"/>
    <property type="match status" value="1"/>
</dbReference>
<dbReference type="Proteomes" id="UP001238805">
    <property type="component" value="Chromosome"/>
</dbReference>
<evidence type="ECO:0000313" key="1">
    <source>
        <dbReference type="EMBL" id="WIM69747.1"/>
    </source>
</evidence>
<dbReference type="Gene3D" id="3.40.50.1000">
    <property type="entry name" value="HAD superfamily/HAD-like"/>
    <property type="match status" value="1"/>
</dbReference>
<dbReference type="InterPro" id="IPR006439">
    <property type="entry name" value="HAD-SF_hydro_IA"/>
</dbReference>
<dbReference type="PANTHER" id="PTHR18901">
    <property type="entry name" value="2-DEOXYGLUCOSE-6-PHOSPHATE PHOSPHATASE 2"/>
    <property type="match status" value="1"/>
</dbReference>
<organism evidence="1 2">
    <name type="scientific">Corynebacterium suedekumii</name>
    <dbReference type="NCBI Taxonomy" id="3049801"/>
    <lineage>
        <taxon>Bacteria</taxon>
        <taxon>Bacillati</taxon>
        <taxon>Actinomycetota</taxon>
        <taxon>Actinomycetes</taxon>
        <taxon>Mycobacteriales</taxon>
        <taxon>Corynebacteriaceae</taxon>
        <taxon>Corynebacterium</taxon>
    </lineage>
</organism>
<evidence type="ECO:0000313" key="2">
    <source>
        <dbReference type="Proteomes" id="UP001238805"/>
    </source>
</evidence>
<dbReference type="InterPro" id="IPR023198">
    <property type="entry name" value="PGP-like_dom2"/>
</dbReference>
<sequence>MDGTLVDTEPLWGIATYDMSERLGRRLTPELRATTVGGSFRNTLDVCARHAGVQVAEEDYPRHKRVMFDQMAGLLAEHLTPNPGVTELLSQLRGAGVPMLVTTNTERELAAPCISAVGGHFFTDSVTGDEVPAPKPAPDMYLEAARRVGHDPADCLVFEDSWAGMTAAVDAGCRVIGLADRAPAGVVTLTELHGRNDFVGVTADSVAEWFARLPPR</sequence>
<keyword evidence="2" id="KW-1185">Reference proteome</keyword>
<name>A0ABY8VK83_9CORY</name>